<name>A0A8U0W5Q3_9MUSC</name>
<keyword evidence="7" id="KW-0539">Nucleus</keyword>
<feature type="domain" description="C2H2-type" evidence="9">
    <location>
        <begin position="294"/>
        <end position="322"/>
    </location>
</feature>
<dbReference type="InterPro" id="IPR013087">
    <property type="entry name" value="Znf_C2H2_type"/>
</dbReference>
<dbReference type="InterPro" id="IPR050589">
    <property type="entry name" value="Ikaros_C2H2-ZF"/>
</dbReference>
<keyword evidence="3" id="KW-0677">Repeat</keyword>
<evidence type="ECO:0000256" key="3">
    <source>
        <dbReference type="ARBA" id="ARBA00022737"/>
    </source>
</evidence>
<dbReference type="PROSITE" id="PS50157">
    <property type="entry name" value="ZINC_FINGER_C2H2_2"/>
    <property type="match status" value="4"/>
</dbReference>
<accession>A0A8U0W5Q3</accession>
<evidence type="ECO:0000256" key="1">
    <source>
        <dbReference type="ARBA" id="ARBA00004123"/>
    </source>
</evidence>
<sequence length="425" mass="48766">MMQNFPISFEHNMNYEFDAAGLHNCGQQPSQRHQFHAYPMLNNAVTYHNPGQQQCQFPPNVQLLQLMRCTAAHTIQQPGQLTPISHLALDANGIYYPTGQQERQLLTNFDLPVNHRYLVQAEENVQTYRTESLNTFHQIPIMSHNIVTNQISGHQHQSTETSILDCNASYHHIEQQQYSPDFDPSISHSYLQEILLRLDSSAGRTNIDNHCEKQQQQLSTPCDVSLVLSNSEASQQLDKPKISVVAELGGSPSLPDCIALPDGRFRCIPCHKEFSGIAYIKQHHVARHSGLRPHRCNQCGKHFKTEDELYGHAIRHNVGSKPYGCQFCSKQYWYKYDLKKHVESNHTEKPHGCDNCSKRFCRKDYLKRHLRTHDAMYLAIKRNRRVKRIASKVSNSSSTSLCETEQRCNNQLPLNVHFNNPQASE</sequence>
<evidence type="ECO:0000256" key="8">
    <source>
        <dbReference type="PROSITE-ProRule" id="PRU00042"/>
    </source>
</evidence>
<reference evidence="11" key="1">
    <citation type="submission" date="2025-08" db="UniProtKB">
        <authorList>
            <consortium name="RefSeq"/>
        </authorList>
    </citation>
    <scope>IDENTIFICATION</scope>
    <source>
        <tissue evidence="11">Whole body pupa</tissue>
    </source>
</reference>
<dbReference type="PROSITE" id="PS00028">
    <property type="entry name" value="ZINC_FINGER_C2H2_1"/>
    <property type="match status" value="4"/>
</dbReference>
<dbReference type="GO" id="GO:0008270">
    <property type="term" value="F:zinc ion binding"/>
    <property type="evidence" value="ECO:0007669"/>
    <property type="project" value="UniProtKB-KW"/>
</dbReference>
<evidence type="ECO:0000256" key="7">
    <source>
        <dbReference type="ARBA" id="ARBA00023242"/>
    </source>
</evidence>
<organism evidence="10 11">
    <name type="scientific">Glossina fuscipes</name>
    <dbReference type="NCBI Taxonomy" id="7396"/>
    <lineage>
        <taxon>Eukaryota</taxon>
        <taxon>Metazoa</taxon>
        <taxon>Ecdysozoa</taxon>
        <taxon>Arthropoda</taxon>
        <taxon>Hexapoda</taxon>
        <taxon>Insecta</taxon>
        <taxon>Pterygota</taxon>
        <taxon>Neoptera</taxon>
        <taxon>Endopterygota</taxon>
        <taxon>Diptera</taxon>
        <taxon>Brachycera</taxon>
        <taxon>Muscomorpha</taxon>
        <taxon>Hippoboscoidea</taxon>
        <taxon>Glossinidae</taxon>
        <taxon>Glossina</taxon>
    </lineage>
</organism>
<dbReference type="Gene3D" id="3.30.160.60">
    <property type="entry name" value="Classic Zinc Finger"/>
    <property type="match status" value="3"/>
</dbReference>
<keyword evidence="6" id="KW-0238">DNA-binding</keyword>
<dbReference type="Proteomes" id="UP000092443">
    <property type="component" value="Unplaced"/>
</dbReference>
<proteinExistence type="predicted"/>
<keyword evidence="4 8" id="KW-0863">Zinc-finger</keyword>
<evidence type="ECO:0000256" key="5">
    <source>
        <dbReference type="ARBA" id="ARBA00022833"/>
    </source>
</evidence>
<dbReference type="InterPro" id="IPR036236">
    <property type="entry name" value="Znf_C2H2_sf"/>
</dbReference>
<dbReference type="GO" id="GO:0006357">
    <property type="term" value="P:regulation of transcription by RNA polymerase II"/>
    <property type="evidence" value="ECO:0007669"/>
    <property type="project" value="TreeGrafter"/>
</dbReference>
<dbReference type="RefSeq" id="XP_037880466.1">
    <property type="nucleotide sequence ID" value="XM_038024538.1"/>
</dbReference>
<dbReference type="SUPFAM" id="SSF57667">
    <property type="entry name" value="beta-beta-alpha zinc fingers"/>
    <property type="match status" value="2"/>
</dbReference>
<dbReference type="KEGG" id="gfs:119631915"/>
<keyword evidence="2" id="KW-0479">Metal-binding</keyword>
<protein>
    <submittedName>
        <fullName evidence="11">Zinc finger protein 431-like</fullName>
    </submittedName>
</protein>
<evidence type="ECO:0000313" key="11">
    <source>
        <dbReference type="RefSeq" id="XP_037880466.1"/>
    </source>
</evidence>
<evidence type="ECO:0000259" key="9">
    <source>
        <dbReference type="PROSITE" id="PS50157"/>
    </source>
</evidence>
<evidence type="ECO:0000313" key="10">
    <source>
        <dbReference type="Proteomes" id="UP000092443"/>
    </source>
</evidence>
<evidence type="ECO:0000256" key="2">
    <source>
        <dbReference type="ARBA" id="ARBA00022723"/>
    </source>
</evidence>
<keyword evidence="10" id="KW-1185">Reference proteome</keyword>
<dbReference type="AlphaFoldDB" id="A0A8U0W5Q3"/>
<comment type="subcellular location">
    <subcellularLocation>
        <location evidence="1">Nucleus</location>
    </subcellularLocation>
</comment>
<evidence type="ECO:0000256" key="4">
    <source>
        <dbReference type="ARBA" id="ARBA00022771"/>
    </source>
</evidence>
<dbReference type="GO" id="GO:0005634">
    <property type="term" value="C:nucleus"/>
    <property type="evidence" value="ECO:0007669"/>
    <property type="project" value="UniProtKB-SubCell"/>
</dbReference>
<dbReference type="PANTHER" id="PTHR24404:SF114">
    <property type="entry name" value="KLUMPFUSS, ISOFORM B-RELATED"/>
    <property type="match status" value="1"/>
</dbReference>
<feature type="domain" description="C2H2-type" evidence="9">
    <location>
        <begin position="265"/>
        <end position="293"/>
    </location>
</feature>
<dbReference type="Pfam" id="PF00096">
    <property type="entry name" value="zf-C2H2"/>
    <property type="match status" value="2"/>
</dbReference>
<keyword evidence="5" id="KW-0862">Zinc</keyword>
<evidence type="ECO:0000256" key="6">
    <source>
        <dbReference type="ARBA" id="ARBA00023125"/>
    </source>
</evidence>
<gene>
    <name evidence="11" type="primary">LOC119631915</name>
</gene>
<dbReference type="PANTHER" id="PTHR24404">
    <property type="entry name" value="ZINC FINGER PROTEIN"/>
    <property type="match status" value="1"/>
</dbReference>
<feature type="domain" description="C2H2-type" evidence="9">
    <location>
        <begin position="351"/>
        <end position="373"/>
    </location>
</feature>
<dbReference type="GO" id="GO:0003700">
    <property type="term" value="F:DNA-binding transcription factor activity"/>
    <property type="evidence" value="ECO:0007669"/>
    <property type="project" value="TreeGrafter"/>
</dbReference>
<dbReference type="GO" id="GO:0000978">
    <property type="term" value="F:RNA polymerase II cis-regulatory region sequence-specific DNA binding"/>
    <property type="evidence" value="ECO:0007669"/>
    <property type="project" value="TreeGrafter"/>
</dbReference>
<dbReference type="FunFam" id="3.30.160.60:FF:000100">
    <property type="entry name" value="Zinc finger 45-like"/>
    <property type="match status" value="1"/>
</dbReference>
<feature type="domain" description="C2H2-type" evidence="9">
    <location>
        <begin position="323"/>
        <end position="350"/>
    </location>
</feature>
<dbReference type="SMART" id="SM00355">
    <property type="entry name" value="ZnF_C2H2"/>
    <property type="match status" value="4"/>
</dbReference>
<dbReference type="GeneID" id="119631915"/>